<evidence type="ECO:0000256" key="11">
    <source>
        <dbReference type="ARBA" id="ARBA00022839"/>
    </source>
</evidence>
<protein>
    <recommendedName>
        <fullName evidence="2">DNA ligase (ATP)</fullName>
        <ecNumber evidence="2">6.5.1.1</ecNumber>
    </recommendedName>
    <alternativeName>
        <fullName evidence="19">NHEJ DNA polymerase</fullName>
    </alternativeName>
</protein>
<keyword evidence="7" id="KW-0479">Metal-binding</keyword>
<dbReference type="NCBIfam" id="TIGR02777">
    <property type="entry name" value="LigD_PE_dom"/>
    <property type="match status" value="1"/>
</dbReference>
<reference evidence="24" key="1">
    <citation type="submission" date="2019-05" db="EMBL/GenBank/DDBJ databases">
        <title>Tamlana fucoidanivorans sp. nov., isolated from the surface of algae collected from Fujian province in China.</title>
        <authorList>
            <person name="Li J."/>
        </authorList>
    </citation>
    <scope>NUCLEOTIDE SEQUENCE [LARGE SCALE GENOMIC DNA]</scope>
    <source>
        <strain evidence="24">2251</strain>
        <plasmid evidence="24">unnamed4</plasmid>
    </source>
</reference>
<dbReference type="PANTHER" id="PTHR42705:SF2">
    <property type="entry name" value="BIFUNCTIONAL NON-HOMOLOGOUS END JOINING PROTEIN LIGD"/>
    <property type="match status" value="1"/>
</dbReference>
<evidence type="ECO:0000256" key="3">
    <source>
        <dbReference type="ARBA" id="ARBA00022598"/>
    </source>
</evidence>
<dbReference type="Pfam" id="PF21686">
    <property type="entry name" value="LigD_Prim-Pol"/>
    <property type="match status" value="1"/>
</dbReference>
<dbReference type="InterPro" id="IPR014145">
    <property type="entry name" value="LigD_pol_dom"/>
</dbReference>
<dbReference type="InterPro" id="IPR012310">
    <property type="entry name" value="DNA_ligase_ATP-dep_cent"/>
</dbReference>
<evidence type="ECO:0000256" key="16">
    <source>
        <dbReference type="ARBA" id="ARBA00023204"/>
    </source>
</evidence>
<dbReference type="Pfam" id="PF13298">
    <property type="entry name" value="LigD_N"/>
    <property type="match status" value="1"/>
</dbReference>
<evidence type="ECO:0000256" key="7">
    <source>
        <dbReference type="ARBA" id="ARBA00022723"/>
    </source>
</evidence>
<dbReference type="Pfam" id="PF01068">
    <property type="entry name" value="DNA_ligase_A_M"/>
    <property type="match status" value="1"/>
</dbReference>
<dbReference type="AlphaFoldDB" id="A0A4Y5SUU8"/>
<keyword evidence="8" id="KW-0547">Nucleotide-binding</keyword>
<dbReference type="SUPFAM" id="SSF50249">
    <property type="entry name" value="Nucleic acid-binding proteins"/>
    <property type="match status" value="1"/>
</dbReference>
<dbReference type="CDD" id="cd07971">
    <property type="entry name" value="OBF_DNA_ligase_LigD"/>
    <property type="match status" value="1"/>
</dbReference>
<dbReference type="RefSeq" id="WP_139616268.1">
    <property type="nucleotide sequence ID" value="NZ_CP040763.1"/>
</dbReference>
<dbReference type="InterPro" id="IPR033651">
    <property type="entry name" value="PaeLigD_Pol-like"/>
</dbReference>
<keyword evidence="14" id="KW-0238">DNA-binding</keyword>
<dbReference type="InterPro" id="IPR014144">
    <property type="entry name" value="LigD_PE_domain"/>
</dbReference>
<feature type="domain" description="ATP-dependent DNA ligase family profile" evidence="22">
    <location>
        <begin position="301"/>
        <end position="385"/>
    </location>
</feature>
<evidence type="ECO:0000256" key="6">
    <source>
        <dbReference type="ARBA" id="ARBA00022722"/>
    </source>
</evidence>
<keyword evidence="16" id="KW-0234">DNA repair</keyword>
<dbReference type="GO" id="GO:0005524">
    <property type="term" value="F:ATP binding"/>
    <property type="evidence" value="ECO:0007669"/>
    <property type="project" value="UniProtKB-KW"/>
</dbReference>
<dbReference type="GO" id="GO:0003887">
    <property type="term" value="F:DNA-directed DNA polymerase activity"/>
    <property type="evidence" value="ECO:0007669"/>
    <property type="project" value="UniProtKB-KW"/>
</dbReference>
<dbReference type="InterPro" id="IPR012340">
    <property type="entry name" value="NA-bd_OB-fold"/>
</dbReference>
<dbReference type="InterPro" id="IPR052171">
    <property type="entry name" value="NHEJ_LigD"/>
</dbReference>
<evidence type="ECO:0000256" key="10">
    <source>
        <dbReference type="ARBA" id="ARBA00022801"/>
    </source>
</evidence>
<organism evidence="23 24">
    <name type="scientific">Paracoccus liaowanqingii</name>
    <dbReference type="NCBI Taxonomy" id="2560053"/>
    <lineage>
        <taxon>Bacteria</taxon>
        <taxon>Pseudomonadati</taxon>
        <taxon>Pseudomonadota</taxon>
        <taxon>Alphaproteobacteria</taxon>
        <taxon>Rhodobacterales</taxon>
        <taxon>Paracoccaceae</taxon>
        <taxon>Paracoccus</taxon>
    </lineage>
</organism>
<dbReference type="CDD" id="cd07906">
    <property type="entry name" value="Adenylation_DNA_ligase_LigD_LigC"/>
    <property type="match status" value="1"/>
</dbReference>
<evidence type="ECO:0000256" key="1">
    <source>
        <dbReference type="ARBA" id="ARBA00001936"/>
    </source>
</evidence>
<evidence type="ECO:0000256" key="4">
    <source>
        <dbReference type="ARBA" id="ARBA00022679"/>
    </source>
</evidence>
<keyword evidence="23" id="KW-0614">Plasmid</keyword>
<keyword evidence="11" id="KW-0269">Exonuclease</keyword>
<dbReference type="Gene3D" id="3.30.470.30">
    <property type="entry name" value="DNA ligase/mRNA capping enzyme"/>
    <property type="match status" value="1"/>
</dbReference>
<proteinExistence type="predicted"/>
<evidence type="ECO:0000256" key="12">
    <source>
        <dbReference type="ARBA" id="ARBA00022840"/>
    </source>
</evidence>
<dbReference type="GO" id="GO:0003910">
    <property type="term" value="F:DNA ligase (ATP) activity"/>
    <property type="evidence" value="ECO:0007669"/>
    <property type="project" value="UniProtKB-EC"/>
</dbReference>
<dbReference type="GO" id="GO:0046872">
    <property type="term" value="F:metal ion binding"/>
    <property type="evidence" value="ECO:0007669"/>
    <property type="project" value="UniProtKB-KW"/>
</dbReference>
<feature type="compositionally biased region" description="Basic residues" evidence="21">
    <location>
        <begin position="817"/>
        <end position="827"/>
    </location>
</feature>
<evidence type="ECO:0000256" key="8">
    <source>
        <dbReference type="ARBA" id="ARBA00022741"/>
    </source>
</evidence>
<dbReference type="GO" id="GO:0006310">
    <property type="term" value="P:DNA recombination"/>
    <property type="evidence" value="ECO:0007669"/>
    <property type="project" value="UniProtKB-KW"/>
</dbReference>
<feature type="region of interest" description="Disordered" evidence="21">
    <location>
        <begin position="1"/>
        <end position="27"/>
    </location>
</feature>
<keyword evidence="17" id="KW-0464">Manganese</keyword>
<keyword evidence="9" id="KW-0227">DNA damage</keyword>
<evidence type="ECO:0000256" key="9">
    <source>
        <dbReference type="ARBA" id="ARBA00022763"/>
    </source>
</evidence>
<keyword evidence="5" id="KW-0548">Nucleotidyltransferase</keyword>
<dbReference type="CDD" id="cd04862">
    <property type="entry name" value="PaeLigD_Pol_like"/>
    <property type="match status" value="1"/>
</dbReference>
<dbReference type="InterPro" id="IPR014146">
    <property type="entry name" value="LigD_ligase_dom"/>
</dbReference>
<evidence type="ECO:0000256" key="21">
    <source>
        <dbReference type="SAM" id="MobiDB-lite"/>
    </source>
</evidence>
<dbReference type="Gene3D" id="3.30.1490.70">
    <property type="match status" value="1"/>
</dbReference>
<dbReference type="PROSITE" id="PS50160">
    <property type="entry name" value="DNA_LIGASE_A3"/>
    <property type="match status" value="1"/>
</dbReference>
<keyword evidence="18" id="KW-0511">Multifunctional enzyme</keyword>
<evidence type="ECO:0000259" key="22">
    <source>
        <dbReference type="PROSITE" id="PS50160"/>
    </source>
</evidence>
<feature type="region of interest" description="Disordered" evidence="21">
    <location>
        <begin position="817"/>
        <end position="838"/>
    </location>
</feature>
<evidence type="ECO:0000256" key="14">
    <source>
        <dbReference type="ARBA" id="ARBA00023125"/>
    </source>
</evidence>
<dbReference type="InterPro" id="IPR014143">
    <property type="entry name" value="NHEJ_ligase_prk"/>
</dbReference>
<evidence type="ECO:0000256" key="19">
    <source>
        <dbReference type="ARBA" id="ARBA00029943"/>
    </source>
</evidence>
<evidence type="ECO:0000256" key="17">
    <source>
        <dbReference type="ARBA" id="ARBA00023211"/>
    </source>
</evidence>
<evidence type="ECO:0000256" key="2">
    <source>
        <dbReference type="ARBA" id="ARBA00012727"/>
    </source>
</evidence>
<keyword evidence="3 23" id="KW-0436">Ligase</keyword>
<keyword evidence="13" id="KW-0239">DNA-directed DNA polymerase</keyword>
<comment type="cofactor">
    <cofactor evidence="1">
        <name>Mn(2+)</name>
        <dbReference type="ChEBI" id="CHEBI:29035"/>
    </cofactor>
</comment>
<keyword evidence="12" id="KW-0067">ATP-binding</keyword>
<keyword evidence="6" id="KW-0540">Nuclease</keyword>
<geneLocation type="plasmid" evidence="23 24">
    <name>unnamed4</name>
</geneLocation>
<dbReference type="NCBIfam" id="TIGR02779">
    <property type="entry name" value="NHEJ_ligase_lig"/>
    <property type="match status" value="1"/>
</dbReference>
<dbReference type="Proteomes" id="UP000296374">
    <property type="component" value="Plasmid unnamed4"/>
</dbReference>
<evidence type="ECO:0000256" key="15">
    <source>
        <dbReference type="ARBA" id="ARBA00023172"/>
    </source>
</evidence>
<keyword evidence="4" id="KW-0808">Transferase</keyword>
<dbReference type="KEGG" id="plia:E4191_20915"/>
<dbReference type="InterPro" id="IPR012309">
    <property type="entry name" value="DNA_ligase_ATP-dep_C"/>
</dbReference>
<dbReference type="Pfam" id="PF04679">
    <property type="entry name" value="DNA_ligase_A_C"/>
    <property type="match status" value="1"/>
</dbReference>
<dbReference type="Gene3D" id="2.40.50.140">
    <property type="entry name" value="Nucleic acid-binding proteins"/>
    <property type="match status" value="1"/>
</dbReference>
<dbReference type="PANTHER" id="PTHR42705">
    <property type="entry name" value="BIFUNCTIONAL NON-HOMOLOGOUS END JOINING PROTEIN LIGD"/>
    <property type="match status" value="1"/>
</dbReference>
<dbReference type="NCBIfam" id="TIGR02776">
    <property type="entry name" value="NHEJ_ligase_prk"/>
    <property type="match status" value="1"/>
</dbReference>
<name>A0A4Y5SUU8_9RHOB</name>
<sequence>MSGLGPYLDKRDFGATPEPSDDGTPSRLGLRYSMQNHDATRLHWDLRLEWGGVLLSWAVTRGPSLDPGDKRLAVRTEDHPLSYLTFEGLIPKGHYGAGTVMLWDLGWWQPLEPAARGLSKGHLKFRLHGQRMTGDWNLIRMKGRKASDAKRENWLLVKIDDEAAHQRDPVAHHRTSVASGRTFAAIRAGKPAALPAHPGALPGHQPVQLATLTDDLADAGAHWHELKLDGYRAQVALGQGGPRILTRGGHDWTDRFADLLPALRDLPCKAALLDGEIVAGGGLQGFGTLQDAIKAGGPFRYVAFDLLHLDGRDLTALPLSKRRKALEKLLRPLPPMGAVTLSPIIHGQADEAFAMICGVGGEGVIAKRVDAPYRGGRSRDWLKIKCRRRGEFLIVGWQASDRRGRPFASLAVADRQGDALAYLGKVGTGFDAEAMADLARRMAPLVRKAAPVEVPRREAAGVTWIAPELRIEVDYAETTAQGRLRHAVFLGLRADPPSEPCPPVQAQKDRPITAGIAISSANRVIFDKPRLTKAGLADYYAAAAPLMLPELADRPLSLLRLPEGMAGERFFQKHPGKGFPDALRIQQIADSAGETSPHAYATDAAGIVGAVQMGTVEFHIWGARRDRLDRPDRLVFDLDPDEGLGFAATRRAALDLRDRLEALGLASWAMLSGGKGIHIVVPLRRHAGWDTVRLFSRGVALLAAQSEPKRFTAEMSKARRKGRIFIDWLRNERGATAIAPFSVRARPGAPVACPVSWDELARIRKASAFSTEAALDRGWADTAPPDPQGLTARVIEALEDALTRGAEAIRPAFRTCHGKGTPRHHPSPGRVVSSGPWTCRPSQPATLVRTKMSRRLRWLAAECIRGGICGCPRAG</sequence>
<evidence type="ECO:0000313" key="23">
    <source>
        <dbReference type="EMBL" id="QDA36546.1"/>
    </source>
</evidence>
<evidence type="ECO:0000256" key="5">
    <source>
        <dbReference type="ARBA" id="ARBA00022695"/>
    </source>
</evidence>
<evidence type="ECO:0000256" key="20">
    <source>
        <dbReference type="ARBA" id="ARBA00034003"/>
    </source>
</evidence>
<dbReference type="NCBIfam" id="TIGR02778">
    <property type="entry name" value="ligD_pol"/>
    <property type="match status" value="1"/>
</dbReference>
<dbReference type="GO" id="GO:0003677">
    <property type="term" value="F:DNA binding"/>
    <property type="evidence" value="ECO:0007669"/>
    <property type="project" value="UniProtKB-KW"/>
</dbReference>
<gene>
    <name evidence="23" type="primary">ligD</name>
    <name evidence="23" type="ORF">E4191_20915</name>
</gene>
<accession>A0A4Y5SUU8</accession>
<keyword evidence="15" id="KW-0233">DNA recombination</keyword>
<dbReference type="EC" id="6.5.1.1" evidence="2"/>
<evidence type="ECO:0000313" key="24">
    <source>
        <dbReference type="Proteomes" id="UP000296374"/>
    </source>
</evidence>
<evidence type="ECO:0000256" key="18">
    <source>
        <dbReference type="ARBA" id="ARBA00023268"/>
    </source>
</evidence>
<dbReference type="GO" id="GO:0006281">
    <property type="term" value="P:DNA repair"/>
    <property type="evidence" value="ECO:0007669"/>
    <property type="project" value="UniProtKB-KW"/>
</dbReference>
<comment type="catalytic activity">
    <reaction evidence="20">
        <text>ATP + (deoxyribonucleotide)n-3'-hydroxyl + 5'-phospho-(deoxyribonucleotide)m = (deoxyribonucleotide)n+m + AMP + diphosphate.</text>
        <dbReference type="EC" id="6.5.1.1"/>
    </reaction>
</comment>
<keyword evidence="10" id="KW-0378">Hydrolase</keyword>
<dbReference type="GO" id="GO:0004527">
    <property type="term" value="F:exonuclease activity"/>
    <property type="evidence" value="ECO:0007669"/>
    <property type="project" value="UniProtKB-KW"/>
</dbReference>
<dbReference type="EMBL" id="CP040763">
    <property type="protein sequence ID" value="QDA36546.1"/>
    <property type="molecule type" value="Genomic_DNA"/>
</dbReference>
<dbReference type="Gene3D" id="3.90.920.10">
    <property type="entry name" value="DNA primase, PRIM domain"/>
    <property type="match status" value="1"/>
</dbReference>
<dbReference type="SUPFAM" id="SSF56091">
    <property type="entry name" value="DNA ligase/mRNA capping enzyme, catalytic domain"/>
    <property type="match status" value="1"/>
</dbReference>
<evidence type="ECO:0000256" key="13">
    <source>
        <dbReference type="ARBA" id="ARBA00022932"/>
    </source>
</evidence>